<proteinExistence type="predicted"/>
<evidence type="ECO:0000256" key="1">
    <source>
        <dbReference type="SAM" id="Phobius"/>
    </source>
</evidence>
<organism evidence="2 3">
    <name type="scientific">Phycomyces blakesleeanus (strain ATCC 8743b / DSM 1359 / FGSC 10004 / NBRC 33097 / NRRL 1555)</name>
    <dbReference type="NCBI Taxonomy" id="763407"/>
    <lineage>
        <taxon>Eukaryota</taxon>
        <taxon>Fungi</taxon>
        <taxon>Fungi incertae sedis</taxon>
        <taxon>Mucoromycota</taxon>
        <taxon>Mucoromycotina</taxon>
        <taxon>Mucoromycetes</taxon>
        <taxon>Mucorales</taxon>
        <taxon>Phycomycetaceae</taxon>
        <taxon>Phycomyces</taxon>
    </lineage>
</organism>
<dbReference type="EMBL" id="KV440993">
    <property type="protein sequence ID" value="OAD69059.1"/>
    <property type="molecule type" value="Genomic_DNA"/>
</dbReference>
<dbReference type="GeneID" id="28997794"/>
<name>A0A167KWP7_PHYB8</name>
<dbReference type="Proteomes" id="UP000077315">
    <property type="component" value="Unassembled WGS sequence"/>
</dbReference>
<accession>A0A167KWP7</accession>
<dbReference type="AlphaFoldDB" id="A0A167KWP7"/>
<feature type="transmembrane region" description="Helical" evidence="1">
    <location>
        <begin position="150"/>
        <end position="170"/>
    </location>
</feature>
<dbReference type="InParanoid" id="A0A167KWP7"/>
<keyword evidence="3" id="KW-1185">Reference proteome</keyword>
<evidence type="ECO:0000313" key="2">
    <source>
        <dbReference type="EMBL" id="OAD69059.1"/>
    </source>
</evidence>
<feature type="transmembrane region" description="Helical" evidence="1">
    <location>
        <begin position="182"/>
        <end position="200"/>
    </location>
</feature>
<dbReference type="VEuPathDB" id="FungiDB:PHYBLDRAFT_172893"/>
<sequence length="242" mass="28268">MVSLTDNLLDGARFTGCYNWFLVPLGRVQNPCLEVTDRILLKLYMRSFRSDGYDFQIRKYICGDIKYVDDECNSDMRTFFAKGSSIKEKLRVVWHGPIARTISNKMSTLVKIKESKNPNSLPSIDIKCRFVKKTKNTDTYIQSSSGDSRLYFLFVTNPIVLLLNIFRYCFFRQNERSKSLSLILGSMARIITFYAGFFYSSVFNSRLLCQHWVSPRRFLLEAVLSQVFSMGCNRFKQYIPWL</sequence>
<gene>
    <name evidence="2" type="ORF">PHYBLDRAFT_172893</name>
</gene>
<keyword evidence="1" id="KW-0472">Membrane</keyword>
<dbReference type="RefSeq" id="XP_018287099.1">
    <property type="nucleotide sequence ID" value="XM_018436888.1"/>
</dbReference>
<reference evidence="3" key="1">
    <citation type="submission" date="2015-06" db="EMBL/GenBank/DDBJ databases">
        <title>Expansion of signal transduction pathways in fungi by whole-genome duplication.</title>
        <authorList>
            <consortium name="DOE Joint Genome Institute"/>
            <person name="Corrochano L.M."/>
            <person name="Kuo A."/>
            <person name="Marcet-Houben M."/>
            <person name="Polaino S."/>
            <person name="Salamov A."/>
            <person name="Villalobos J.M."/>
            <person name="Alvarez M.I."/>
            <person name="Avalos J."/>
            <person name="Benito E.P."/>
            <person name="Benoit I."/>
            <person name="Burger G."/>
            <person name="Camino L.P."/>
            <person name="Canovas D."/>
            <person name="Cerda-Olmedo E."/>
            <person name="Cheng J.-F."/>
            <person name="Dominguez A."/>
            <person name="Elias M."/>
            <person name="Eslava A.P."/>
            <person name="Glaser F."/>
            <person name="Grimwood J."/>
            <person name="Gutierrez G."/>
            <person name="Heitman J."/>
            <person name="Henrissat B."/>
            <person name="Iturriaga E.A."/>
            <person name="Lang B.F."/>
            <person name="Lavin J.L."/>
            <person name="Lee S."/>
            <person name="Li W."/>
            <person name="Lindquist E."/>
            <person name="Lopez-Garcia S."/>
            <person name="Luque E.M."/>
            <person name="Marcos A.T."/>
            <person name="Martin J."/>
            <person name="McCluskey K."/>
            <person name="Medina H.R."/>
            <person name="Miralles-Duran A."/>
            <person name="Miyazaki A."/>
            <person name="Munoz-Torres E."/>
            <person name="Oguiza J.A."/>
            <person name="Ohm R."/>
            <person name="Olmedo M."/>
            <person name="Orejas M."/>
            <person name="Ortiz-Castellanos L."/>
            <person name="Pisabarro A.G."/>
            <person name="Rodriguez-Romero J."/>
            <person name="Ruiz-Herrera J."/>
            <person name="Ruiz-Vazquez R."/>
            <person name="Sanz C."/>
            <person name="Schackwitz W."/>
            <person name="Schmutz J."/>
            <person name="Shahriari M."/>
            <person name="Shelest E."/>
            <person name="Silva-Franco F."/>
            <person name="Soanes D."/>
            <person name="Syed K."/>
            <person name="Tagua V.G."/>
            <person name="Talbot N.J."/>
            <person name="Thon M."/>
            <person name="De vries R.P."/>
            <person name="Wiebenga A."/>
            <person name="Yadav J.S."/>
            <person name="Braun E.L."/>
            <person name="Baker S."/>
            <person name="Garre V."/>
            <person name="Horwitz B."/>
            <person name="Torres-Martinez S."/>
            <person name="Idnurm A."/>
            <person name="Herrera-Estrella A."/>
            <person name="Gabaldon T."/>
            <person name="Grigoriev I.V."/>
        </authorList>
    </citation>
    <scope>NUCLEOTIDE SEQUENCE [LARGE SCALE GENOMIC DNA]</scope>
    <source>
        <strain evidence="3">NRRL 1555(-)</strain>
    </source>
</reference>
<protein>
    <submittedName>
        <fullName evidence="2">Uncharacterized protein</fullName>
    </submittedName>
</protein>
<keyword evidence="1" id="KW-0812">Transmembrane</keyword>
<evidence type="ECO:0000313" key="3">
    <source>
        <dbReference type="Proteomes" id="UP000077315"/>
    </source>
</evidence>
<keyword evidence="1" id="KW-1133">Transmembrane helix</keyword>